<accession>A0A3G8XJT4</accession>
<dbReference type="InterPro" id="IPR055259">
    <property type="entry name" value="YkvP/CgeB_Glyco_trans-like"/>
</dbReference>
<gene>
    <name evidence="2" type="ORF">EIB73_07620</name>
</gene>
<dbReference type="Pfam" id="PF13524">
    <property type="entry name" value="Glyco_trans_1_2"/>
    <property type="match status" value="1"/>
</dbReference>
<dbReference type="KEGG" id="ccas:EIB73_07620"/>
<protein>
    <recommendedName>
        <fullName evidence="1">Spore protein YkvP/CgeB glycosyl transferase-like domain-containing protein</fullName>
    </recommendedName>
</protein>
<dbReference type="Proteomes" id="UP000270185">
    <property type="component" value="Chromosome"/>
</dbReference>
<dbReference type="RefSeq" id="WP_125024106.1">
    <property type="nucleotide sequence ID" value="NZ_CP034159.1"/>
</dbReference>
<evidence type="ECO:0000313" key="2">
    <source>
        <dbReference type="EMBL" id="AZI33048.1"/>
    </source>
</evidence>
<keyword evidence="3" id="KW-1185">Reference proteome</keyword>
<proteinExistence type="predicted"/>
<evidence type="ECO:0000313" key="3">
    <source>
        <dbReference type="Proteomes" id="UP000270185"/>
    </source>
</evidence>
<dbReference type="OrthoDB" id="3251881at2"/>
<dbReference type="Gene3D" id="3.40.50.2000">
    <property type="entry name" value="Glycogen Phosphorylase B"/>
    <property type="match status" value="1"/>
</dbReference>
<name>A0A3G8XJT4_9FLAO</name>
<reference evidence="3" key="1">
    <citation type="submission" date="2018-11" db="EMBL/GenBank/DDBJ databases">
        <title>Proposal to divide the Flavobacteriaceae and reorganize its genera based on Amino Acid Identity values calculated from whole genome sequences.</title>
        <authorList>
            <person name="Nicholson A.C."/>
            <person name="Gulvik C.A."/>
            <person name="Whitney A.M."/>
            <person name="Humrighouse B.W."/>
            <person name="Bell M."/>
            <person name="Holmes B."/>
            <person name="Steigerwalt A.G."/>
            <person name="Villarma A."/>
            <person name="Sheth M."/>
            <person name="Batra D."/>
            <person name="Pryor J."/>
            <person name="Bernardet J.-F."/>
            <person name="Hugo C."/>
            <person name="Kampfer P."/>
            <person name="Newman J.D."/>
            <person name="McQuiston J.R."/>
        </authorList>
    </citation>
    <scope>NUCLEOTIDE SEQUENCE [LARGE SCALE GENOMIC DNA]</scope>
    <source>
        <strain evidence="3">G0081</strain>
    </source>
</reference>
<dbReference type="AlphaFoldDB" id="A0A3G8XJT4"/>
<organism evidence="2 3">
    <name type="scientific">Kaistella carnis</name>
    <dbReference type="NCBI Taxonomy" id="1241979"/>
    <lineage>
        <taxon>Bacteria</taxon>
        <taxon>Pseudomonadati</taxon>
        <taxon>Bacteroidota</taxon>
        <taxon>Flavobacteriia</taxon>
        <taxon>Flavobacteriales</taxon>
        <taxon>Weeksellaceae</taxon>
        <taxon>Chryseobacterium group</taxon>
        <taxon>Kaistella</taxon>
    </lineage>
</organism>
<evidence type="ECO:0000259" key="1">
    <source>
        <dbReference type="Pfam" id="PF13524"/>
    </source>
</evidence>
<dbReference type="EMBL" id="CP034159">
    <property type="protein sequence ID" value="AZI33048.1"/>
    <property type="molecule type" value="Genomic_DNA"/>
</dbReference>
<feature type="domain" description="Spore protein YkvP/CgeB glycosyl transferase-like" evidence="1">
    <location>
        <begin position="186"/>
        <end position="286"/>
    </location>
</feature>
<sequence>MKICVISFDFWNYDAHIVEELRRKGVDAHHINIGAYQHKDLSARVKNTISKIVLQRNLKNELRQEMILDTLKKLGPQDQILVINPELIDMEFHHQIKQCTKRYIAYLYDSLARCPAQHLFSEFDEIFTFDKKDALDHHFKLITNYNYLPEQKSPVQPKYDLVYLGSFDNRISLLSTISAQMEKLNLSYNFVVVGKKSWTKNISFQNQNTILYKRQRVKHEDIPDFYLQGNIVLDLVRDNQTGLSFRIFEAMALKKKIITNNPTIKDYDFYNPENVFILNEEASNIEKSFFDGSYQEIPAEIYEKYTLSSWVETIFSLDL</sequence>